<sequence>MGKGCKIFCIGQNKTGTTSIRKAFEDLGFDVGNQRVAENLLINYLENDFESIIDYCKTANVFQDFPFSWPETYKHLDKAFPNSKFILSVRDSAEQWYQSLVKFHSKKFGETNGKPSKKDLMNSNYIFKGRPWLTHKALFGITDENTYDKDILINHYHTYNSEVKEYFKNRNDLLIINIAEESSYKLFCDFIEAEPKYSKFPWENQTAKL</sequence>
<dbReference type="Pfam" id="PF17784">
    <property type="entry name" value="Sulfotransfer_4"/>
    <property type="match status" value="1"/>
</dbReference>
<accession>A0A6N7QY91</accession>
<dbReference type="InterPro" id="IPR027417">
    <property type="entry name" value="P-loop_NTPase"/>
</dbReference>
<dbReference type="Gene3D" id="3.40.50.300">
    <property type="entry name" value="P-loop containing nucleotide triphosphate hydrolases"/>
    <property type="match status" value="1"/>
</dbReference>
<comment type="caution">
    <text evidence="1">The sequence shown here is derived from an EMBL/GenBank/DDBJ whole genome shotgun (WGS) entry which is preliminary data.</text>
</comment>
<organism evidence="1 2">
    <name type="scientific">Gracilibacillus thailandensis</name>
    <dbReference type="NCBI Taxonomy" id="563735"/>
    <lineage>
        <taxon>Bacteria</taxon>
        <taxon>Bacillati</taxon>
        <taxon>Bacillota</taxon>
        <taxon>Bacilli</taxon>
        <taxon>Bacillales</taxon>
        <taxon>Bacillaceae</taxon>
        <taxon>Gracilibacillus</taxon>
    </lineage>
</organism>
<dbReference type="InterPro" id="IPR040632">
    <property type="entry name" value="Sulfotransfer_4"/>
</dbReference>
<keyword evidence="2" id="KW-1185">Reference proteome</keyword>
<dbReference type="Proteomes" id="UP000435187">
    <property type="component" value="Unassembled WGS sequence"/>
</dbReference>
<dbReference type="PANTHER" id="PTHR36978:SF4">
    <property type="entry name" value="P-LOOP CONTAINING NUCLEOSIDE TRIPHOSPHATE HYDROLASE PROTEIN"/>
    <property type="match status" value="1"/>
</dbReference>
<name>A0A6N7QY91_9BACI</name>
<dbReference type="PANTHER" id="PTHR36978">
    <property type="entry name" value="P-LOOP CONTAINING NUCLEOTIDE TRIPHOSPHATE HYDROLASE"/>
    <property type="match status" value="1"/>
</dbReference>
<evidence type="ECO:0000313" key="2">
    <source>
        <dbReference type="Proteomes" id="UP000435187"/>
    </source>
</evidence>
<dbReference type="SUPFAM" id="SSF52540">
    <property type="entry name" value="P-loop containing nucleoside triphosphate hydrolases"/>
    <property type="match status" value="1"/>
</dbReference>
<proteinExistence type="predicted"/>
<dbReference type="AlphaFoldDB" id="A0A6N7QY91"/>
<reference evidence="1 2" key="1">
    <citation type="submission" date="2019-10" db="EMBL/GenBank/DDBJ databases">
        <title>Gracilibacillus salitolerans sp. nov., a moderate halophile isolated from a saline soil in northwest China.</title>
        <authorList>
            <person name="Gan L."/>
        </authorList>
    </citation>
    <scope>NUCLEOTIDE SEQUENCE [LARGE SCALE GENOMIC DNA]</scope>
    <source>
        <strain evidence="1 2">TP2-8</strain>
    </source>
</reference>
<evidence type="ECO:0000313" key="1">
    <source>
        <dbReference type="EMBL" id="MRI67028.1"/>
    </source>
</evidence>
<protein>
    <recommendedName>
        <fullName evidence="3">Sulfotransferase family protein</fullName>
    </recommendedName>
</protein>
<dbReference type="RefSeq" id="WP_153835650.1">
    <property type="nucleotide sequence ID" value="NZ_JBHUMW010000017.1"/>
</dbReference>
<gene>
    <name evidence="1" type="ORF">GH885_11855</name>
</gene>
<evidence type="ECO:0008006" key="3">
    <source>
        <dbReference type="Google" id="ProtNLM"/>
    </source>
</evidence>
<dbReference type="EMBL" id="WJEE01000024">
    <property type="protein sequence ID" value="MRI67028.1"/>
    <property type="molecule type" value="Genomic_DNA"/>
</dbReference>